<dbReference type="RefSeq" id="WP_229807235.1">
    <property type="nucleotide sequence ID" value="NZ_BOMP01000098.1"/>
</dbReference>
<dbReference type="AlphaFoldDB" id="A0A7W7HEG9"/>
<keyword evidence="1" id="KW-0378">Hydrolase</keyword>
<dbReference type="Gene3D" id="1.10.150.240">
    <property type="entry name" value="Putative phosphatase, domain 2"/>
    <property type="match status" value="1"/>
</dbReference>
<dbReference type="EMBL" id="JACHNC010000001">
    <property type="protein sequence ID" value="MBB4749061.1"/>
    <property type="molecule type" value="Genomic_DNA"/>
</dbReference>
<accession>A0A7W7HEG9</accession>
<evidence type="ECO:0000313" key="2">
    <source>
        <dbReference type="Proteomes" id="UP000590511"/>
    </source>
</evidence>
<dbReference type="SUPFAM" id="SSF56784">
    <property type="entry name" value="HAD-like"/>
    <property type="match status" value="1"/>
</dbReference>
<dbReference type="PANTHER" id="PTHR43434:SF1">
    <property type="entry name" value="PHOSPHOGLYCOLATE PHOSPHATASE"/>
    <property type="match status" value="1"/>
</dbReference>
<gene>
    <name evidence="1" type="ORF">BJ964_003222</name>
</gene>
<dbReference type="InterPro" id="IPR036412">
    <property type="entry name" value="HAD-like_sf"/>
</dbReference>
<protein>
    <submittedName>
        <fullName evidence="1">Phosphoglycolate phosphatase-like HAD superfamily hydrolase</fullName>
    </submittedName>
</protein>
<proteinExistence type="predicted"/>
<dbReference type="Proteomes" id="UP000590511">
    <property type="component" value="Unassembled WGS sequence"/>
</dbReference>
<dbReference type="SFLD" id="SFLDG01129">
    <property type="entry name" value="C1.5:_HAD__Beta-PGM__Phosphata"/>
    <property type="match status" value="1"/>
</dbReference>
<dbReference type="GO" id="GO:0008967">
    <property type="term" value="F:phosphoglycolate phosphatase activity"/>
    <property type="evidence" value="ECO:0007669"/>
    <property type="project" value="TreeGrafter"/>
</dbReference>
<name>A0A7W7HEG9_9ACTN</name>
<dbReference type="Gene3D" id="3.40.50.1000">
    <property type="entry name" value="HAD superfamily/HAD-like"/>
    <property type="match status" value="1"/>
</dbReference>
<dbReference type="GO" id="GO:0006281">
    <property type="term" value="P:DNA repair"/>
    <property type="evidence" value="ECO:0007669"/>
    <property type="project" value="TreeGrafter"/>
</dbReference>
<dbReference type="InterPro" id="IPR023198">
    <property type="entry name" value="PGP-like_dom2"/>
</dbReference>
<sequence>MRRLVMWDIDYTLLRGGGVTTRAWKAAFTEVTGVEWRDTPNFGGRTDTDICTEVFASHGVTDCTPERFFARYVEVVHEIRHEFAEQGALMPGVRAVLARLADDPGVVQTLVTGNVPQVAAVKLAAFGLGGEFDAEVGGYGTDHAVRAVLVRRCLERAQVKYAESFHPVVIGDTVHDVTAALANGAVAVAVATGRTAAAELAAAGAHVVLPDLADTDVAVRALTRQKATSG</sequence>
<evidence type="ECO:0000313" key="1">
    <source>
        <dbReference type="EMBL" id="MBB4749061.1"/>
    </source>
</evidence>
<organism evidence="1 2">
    <name type="scientific">Actinoplanes lobatus</name>
    <dbReference type="NCBI Taxonomy" id="113568"/>
    <lineage>
        <taxon>Bacteria</taxon>
        <taxon>Bacillati</taxon>
        <taxon>Actinomycetota</taxon>
        <taxon>Actinomycetes</taxon>
        <taxon>Micromonosporales</taxon>
        <taxon>Micromonosporaceae</taxon>
        <taxon>Actinoplanes</taxon>
    </lineage>
</organism>
<dbReference type="InterPro" id="IPR023214">
    <property type="entry name" value="HAD_sf"/>
</dbReference>
<dbReference type="PANTHER" id="PTHR43434">
    <property type="entry name" value="PHOSPHOGLYCOLATE PHOSPHATASE"/>
    <property type="match status" value="1"/>
</dbReference>
<dbReference type="InterPro" id="IPR050155">
    <property type="entry name" value="HAD-like_hydrolase_sf"/>
</dbReference>
<reference evidence="1 2" key="1">
    <citation type="submission" date="2020-08" db="EMBL/GenBank/DDBJ databases">
        <title>Sequencing the genomes of 1000 actinobacteria strains.</title>
        <authorList>
            <person name="Klenk H.-P."/>
        </authorList>
    </citation>
    <scope>NUCLEOTIDE SEQUENCE [LARGE SCALE GENOMIC DNA]</scope>
    <source>
        <strain evidence="1 2">DSM 43150</strain>
    </source>
</reference>
<comment type="caution">
    <text evidence="1">The sequence shown here is derived from an EMBL/GenBank/DDBJ whole genome shotgun (WGS) entry which is preliminary data.</text>
</comment>
<dbReference type="Pfam" id="PF12710">
    <property type="entry name" value="HAD"/>
    <property type="match status" value="1"/>
</dbReference>
<dbReference type="SFLD" id="SFLDS00003">
    <property type="entry name" value="Haloacid_Dehalogenase"/>
    <property type="match status" value="1"/>
</dbReference>